<keyword evidence="2" id="KW-0238">DNA-binding</keyword>
<dbReference type="EMBL" id="BAND01000083">
    <property type="protein sequence ID" value="GAJ29870.1"/>
    <property type="molecule type" value="Genomic_DNA"/>
</dbReference>
<evidence type="ECO:0000256" key="3">
    <source>
        <dbReference type="ARBA" id="ARBA00023163"/>
    </source>
</evidence>
<dbReference type="GO" id="GO:0043565">
    <property type="term" value="F:sequence-specific DNA binding"/>
    <property type="evidence" value="ECO:0007669"/>
    <property type="project" value="InterPro"/>
</dbReference>
<protein>
    <submittedName>
        <fullName evidence="5">Transcriptional regulator AraC</fullName>
    </submittedName>
</protein>
<dbReference type="PROSITE" id="PS00041">
    <property type="entry name" value="HTH_ARAC_FAMILY_1"/>
    <property type="match status" value="1"/>
</dbReference>
<feature type="domain" description="HTH araC/xylS-type" evidence="4">
    <location>
        <begin position="148"/>
        <end position="245"/>
    </location>
</feature>
<dbReference type="SUPFAM" id="SSF46689">
    <property type="entry name" value="Homeodomain-like"/>
    <property type="match status" value="1"/>
</dbReference>
<dbReference type="Gene3D" id="2.60.120.10">
    <property type="entry name" value="Jelly Rolls"/>
    <property type="match status" value="1"/>
</dbReference>
<dbReference type="PANTHER" id="PTHR11019">
    <property type="entry name" value="HTH-TYPE TRANSCRIPTIONAL REGULATOR NIMR"/>
    <property type="match status" value="1"/>
</dbReference>
<proteinExistence type="predicted"/>
<dbReference type="InterPro" id="IPR014710">
    <property type="entry name" value="RmlC-like_jellyroll"/>
</dbReference>
<evidence type="ECO:0000313" key="6">
    <source>
        <dbReference type="Proteomes" id="UP000019760"/>
    </source>
</evidence>
<dbReference type="InterPro" id="IPR003313">
    <property type="entry name" value="AraC-bd"/>
</dbReference>
<dbReference type="OrthoDB" id="9804543at2"/>
<comment type="caution">
    <text evidence="5">The sequence shown here is derived from an EMBL/GenBank/DDBJ whole genome shotgun (WGS) entry which is preliminary data.</text>
</comment>
<name>A0A023D7Z9_ACIMT</name>
<dbReference type="AlphaFoldDB" id="A0A023D7Z9"/>
<dbReference type="PANTHER" id="PTHR11019:SF159">
    <property type="entry name" value="TRANSCRIPTIONAL REGULATOR-RELATED"/>
    <property type="match status" value="1"/>
</dbReference>
<keyword evidence="6" id="KW-1185">Reference proteome</keyword>
<dbReference type="SUPFAM" id="SSF51182">
    <property type="entry name" value="RmlC-like cupins"/>
    <property type="match status" value="1"/>
</dbReference>
<evidence type="ECO:0000259" key="4">
    <source>
        <dbReference type="PROSITE" id="PS01124"/>
    </source>
</evidence>
<dbReference type="InterPro" id="IPR018062">
    <property type="entry name" value="HTH_AraC-typ_CS"/>
</dbReference>
<accession>A0A023D7Z9</accession>
<dbReference type="Proteomes" id="UP000019760">
    <property type="component" value="Unassembled WGS sequence"/>
</dbReference>
<dbReference type="PROSITE" id="PS01124">
    <property type="entry name" value="HTH_ARAC_FAMILY_2"/>
    <property type="match status" value="1"/>
</dbReference>
<gene>
    <name evidence="5" type="ORF">Amme_083_045</name>
</gene>
<dbReference type="InterPro" id="IPR009057">
    <property type="entry name" value="Homeodomain-like_sf"/>
</dbReference>
<reference evidence="5 6" key="2">
    <citation type="journal article" date="2014" name="FEMS Microbiol. Lett.">
        <title>Draft genomic DNA sequence of the facultatively methylotrophic bacterium Acidomonas methanolica type strain MB58.</title>
        <authorList>
            <person name="Higashiura N."/>
            <person name="Hadano H."/>
            <person name="Hirakawa H."/>
            <person name="Matsutani M."/>
            <person name="Takabe S."/>
            <person name="Matsushita K."/>
            <person name="Azuma Y."/>
        </authorList>
    </citation>
    <scope>NUCLEOTIDE SEQUENCE [LARGE SCALE GENOMIC DNA]</scope>
    <source>
        <strain evidence="5 6">MB58</strain>
    </source>
</reference>
<dbReference type="GO" id="GO:0003700">
    <property type="term" value="F:DNA-binding transcription factor activity"/>
    <property type="evidence" value="ECO:0007669"/>
    <property type="project" value="InterPro"/>
</dbReference>
<dbReference type="InterPro" id="IPR011051">
    <property type="entry name" value="RmlC_Cupin_sf"/>
</dbReference>
<dbReference type="Pfam" id="PF02311">
    <property type="entry name" value="AraC_binding"/>
    <property type="match status" value="1"/>
</dbReference>
<organism evidence="5 6">
    <name type="scientific">Acidomonas methanolica NBRC 104435</name>
    <dbReference type="NCBI Taxonomy" id="1231351"/>
    <lineage>
        <taxon>Bacteria</taxon>
        <taxon>Pseudomonadati</taxon>
        <taxon>Pseudomonadota</taxon>
        <taxon>Alphaproteobacteria</taxon>
        <taxon>Acetobacterales</taxon>
        <taxon>Acetobacteraceae</taxon>
        <taxon>Acidomonas</taxon>
    </lineage>
</organism>
<dbReference type="Gene3D" id="1.10.10.60">
    <property type="entry name" value="Homeodomain-like"/>
    <property type="match status" value="1"/>
</dbReference>
<reference evidence="6" key="1">
    <citation type="journal article" date="2014" name="FEMS Microbiol. Lett.">
        <title>Draft Genomic DNA Sequence of the Facultatively Methylotrophic Bacterium Acidomonas methanolica type strain MB58.</title>
        <authorList>
            <person name="Higashiura N."/>
            <person name="Hadano H."/>
            <person name="Hirakawa H."/>
            <person name="Matsutani M."/>
            <person name="Takabe S."/>
            <person name="Matsushita K."/>
            <person name="Azuma Y."/>
        </authorList>
    </citation>
    <scope>NUCLEOTIDE SEQUENCE [LARGE SCALE GENOMIC DNA]</scope>
    <source>
        <strain evidence="6">MB58</strain>
    </source>
</reference>
<dbReference type="InterPro" id="IPR018060">
    <property type="entry name" value="HTH_AraC"/>
</dbReference>
<sequence length="249" mass="27629">MLPEKGLPPEGPWIMGGRTRQERRRIQTPHCHERGQLLGTERGVFAVRTERALWMVGPGQVLWIPAGVLHEARSHGAFAGWSLYVRRESGDAPFLSSATPLFTALARRLTGPDWSTHHARIAELLWAEFLLLPSATLSLPWPSHPGLRRVTERLHDAPEDRRDQKDWATLAALSPRGFVRHFRAETGLSFSAWRQRARVLAAQARLAGGESVTQAAYAVGYDSLGAFAAAFRAATGYSPRAWVARSVSR</sequence>
<dbReference type="CDD" id="cd06124">
    <property type="entry name" value="cupin_NimR-like_N"/>
    <property type="match status" value="1"/>
</dbReference>
<evidence type="ECO:0000256" key="1">
    <source>
        <dbReference type="ARBA" id="ARBA00023015"/>
    </source>
</evidence>
<keyword evidence="3" id="KW-0804">Transcription</keyword>
<dbReference type="SMART" id="SM00342">
    <property type="entry name" value="HTH_ARAC"/>
    <property type="match status" value="1"/>
</dbReference>
<evidence type="ECO:0000256" key="2">
    <source>
        <dbReference type="ARBA" id="ARBA00023125"/>
    </source>
</evidence>
<evidence type="ECO:0000313" key="5">
    <source>
        <dbReference type="EMBL" id="GAJ29870.1"/>
    </source>
</evidence>
<keyword evidence="1" id="KW-0805">Transcription regulation</keyword>
<dbReference type="Pfam" id="PF12833">
    <property type="entry name" value="HTH_18"/>
    <property type="match status" value="1"/>
</dbReference>